<dbReference type="InterPro" id="IPR030678">
    <property type="entry name" value="Peptide/Ni-bd"/>
</dbReference>
<comment type="caution">
    <text evidence="7">The sequence shown here is derived from an EMBL/GenBank/DDBJ whole genome shotgun (WGS) entry which is preliminary data.</text>
</comment>
<dbReference type="GO" id="GO:0015833">
    <property type="term" value="P:peptide transport"/>
    <property type="evidence" value="ECO:0007669"/>
    <property type="project" value="TreeGrafter"/>
</dbReference>
<dbReference type="Gene3D" id="3.40.190.10">
    <property type="entry name" value="Periplasmic binding protein-like II"/>
    <property type="match status" value="1"/>
</dbReference>
<dbReference type="InterPro" id="IPR039424">
    <property type="entry name" value="SBP_5"/>
</dbReference>
<evidence type="ECO:0000256" key="3">
    <source>
        <dbReference type="ARBA" id="ARBA00022448"/>
    </source>
</evidence>
<dbReference type="GO" id="GO:0043190">
    <property type="term" value="C:ATP-binding cassette (ABC) transporter complex"/>
    <property type="evidence" value="ECO:0007669"/>
    <property type="project" value="InterPro"/>
</dbReference>
<evidence type="ECO:0000313" key="7">
    <source>
        <dbReference type="EMBL" id="MBK5926511.1"/>
    </source>
</evidence>
<gene>
    <name evidence="7" type="ORF">CCR87_03930</name>
</gene>
<accession>A0A934TJ79</accession>
<reference evidence="7" key="2">
    <citation type="journal article" date="2020" name="Microorganisms">
        <title>Osmotic Adaptation and Compatible Solute Biosynthesis of Phototrophic Bacteria as Revealed from Genome Analyses.</title>
        <authorList>
            <person name="Imhoff J.F."/>
            <person name="Rahn T."/>
            <person name="Kunzel S."/>
            <person name="Keller A."/>
            <person name="Neulinger S.C."/>
        </authorList>
    </citation>
    <scope>NUCLEOTIDE SEQUENCE</scope>
    <source>
        <strain evidence="7">LMG 28126</strain>
    </source>
</reference>
<proteinExistence type="inferred from homology"/>
<dbReference type="InterPro" id="IPR000914">
    <property type="entry name" value="SBP_5_dom"/>
</dbReference>
<dbReference type="GO" id="GO:0030288">
    <property type="term" value="C:outer membrane-bounded periplasmic space"/>
    <property type="evidence" value="ECO:0007669"/>
    <property type="project" value="UniProtKB-ARBA"/>
</dbReference>
<organism evidence="7 8">
    <name type="scientific">Rhodobaculum claviforme</name>
    <dbReference type="NCBI Taxonomy" id="1549854"/>
    <lineage>
        <taxon>Bacteria</taxon>
        <taxon>Pseudomonadati</taxon>
        <taxon>Pseudomonadota</taxon>
        <taxon>Alphaproteobacteria</taxon>
        <taxon>Rhodobacterales</taxon>
        <taxon>Paracoccaceae</taxon>
        <taxon>Rhodobaculum</taxon>
    </lineage>
</organism>
<dbReference type="PIRSF" id="PIRSF002741">
    <property type="entry name" value="MppA"/>
    <property type="match status" value="1"/>
</dbReference>
<dbReference type="Pfam" id="PF00496">
    <property type="entry name" value="SBP_bac_5"/>
    <property type="match status" value="1"/>
</dbReference>
<name>A0A934TJ79_9RHOB</name>
<evidence type="ECO:0000259" key="6">
    <source>
        <dbReference type="Pfam" id="PF00496"/>
    </source>
</evidence>
<sequence length="530" mass="58985">MTRTPKHSVRLVLAASTALMLPALAAAQEVTIVREVDSNNYDPHRSTARAAAEVLFMLGDTLVSLEPDMQTLSDGLAHSWEVSDDGLIYTFHLKEGVTFCDGKPLTADDVVWSLSRWVDPETSSPVAWRAGDVVEIRAVDDLTVEYELSAPFSELLYQLTQSFGTIFDRDSAEALGEDFGINGFNGTGPFCWVDWAPRDRMVIERNPNYTWGPSFHDNQGPAHLERITWQIVPEESTRTVALITGQSQITQYVPAIAIEQLRATPTVEVVQSDEAFWTYFMGFKVDKDVVADPVVRQAMNLAVDQEAMAEDLFFGMVEPAFSYISQAALDWNPDLDDRLLRHDVDLANRMLDEAGWERGSDGVRARDGLELRPLAYVFAGSTWAKIAEAVQADLLQIGVGMEIQAFDATVAWSRLATQEFDMFGMSFPYISAGDALNLYFRSENTPTPNRMNWIDQMTDDLLQAGKTATDDGTRASSYGEVLEIVHDAAVWIPLYHEPMFIAHTTAMAPVVPHNIYGAGLYKGLDLRFND</sequence>
<dbReference type="GO" id="GO:1904680">
    <property type="term" value="F:peptide transmembrane transporter activity"/>
    <property type="evidence" value="ECO:0007669"/>
    <property type="project" value="TreeGrafter"/>
</dbReference>
<dbReference type="RefSeq" id="WP_201156279.1">
    <property type="nucleotide sequence ID" value="NZ_NHSD01000133.1"/>
</dbReference>
<feature type="signal peptide" evidence="5">
    <location>
        <begin position="1"/>
        <end position="25"/>
    </location>
</feature>
<dbReference type="PANTHER" id="PTHR30290">
    <property type="entry name" value="PERIPLASMIC BINDING COMPONENT OF ABC TRANSPORTER"/>
    <property type="match status" value="1"/>
</dbReference>
<reference evidence="7" key="1">
    <citation type="submission" date="2017-05" db="EMBL/GenBank/DDBJ databases">
        <authorList>
            <person name="Imhoff J.F."/>
            <person name="Rahn T."/>
            <person name="Kuenzel S."/>
            <person name="Neulinger S.C."/>
        </authorList>
    </citation>
    <scope>NUCLEOTIDE SEQUENCE</scope>
    <source>
        <strain evidence="7">LMG 28126</strain>
    </source>
</reference>
<protein>
    <submittedName>
        <fullName evidence="7">Peptide ABC transporter substrate-binding protein</fullName>
    </submittedName>
</protein>
<dbReference type="Gene3D" id="3.10.105.10">
    <property type="entry name" value="Dipeptide-binding Protein, Domain 3"/>
    <property type="match status" value="1"/>
</dbReference>
<evidence type="ECO:0000256" key="5">
    <source>
        <dbReference type="SAM" id="SignalP"/>
    </source>
</evidence>
<evidence type="ECO:0000256" key="4">
    <source>
        <dbReference type="ARBA" id="ARBA00022729"/>
    </source>
</evidence>
<evidence type="ECO:0000256" key="2">
    <source>
        <dbReference type="ARBA" id="ARBA00005695"/>
    </source>
</evidence>
<dbReference type="SUPFAM" id="SSF53850">
    <property type="entry name" value="Periplasmic binding protein-like II"/>
    <property type="match status" value="1"/>
</dbReference>
<comment type="subcellular location">
    <subcellularLocation>
        <location evidence="1">Periplasm</location>
    </subcellularLocation>
</comment>
<feature type="chain" id="PRO_5037818280" evidence="5">
    <location>
        <begin position="26"/>
        <end position="530"/>
    </location>
</feature>
<dbReference type="PANTHER" id="PTHR30290:SF9">
    <property type="entry name" value="OLIGOPEPTIDE-BINDING PROTEIN APPA"/>
    <property type="match status" value="1"/>
</dbReference>
<comment type="similarity">
    <text evidence="2">Belongs to the bacterial solute-binding protein 5 family.</text>
</comment>
<dbReference type="AlphaFoldDB" id="A0A934TJ79"/>
<feature type="domain" description="Solute-binding protein family 5" evidence="6">
    <location>
        <begin position="74"/>
        <end position="428"/>
    </location>
</feature>
<keyword evidence="3" id="KW-0813">Transport</keyword>
<evidence type="ECO:0000256" key="1">
    <source>
        <dbReference type="ARBA" id="ARBA00004418"/>
    </source>
</evidence>
<keyword evidence="8" id="KW-1185">Reference proteome</keyword>
<keyword evidence="4 5" id="KW-0732">Signal</keyword>
<dbReference type="EMBL" id="NHSD01000133">
    <property type="protein sequence ID" value="MBK5926511.1"/>
    <property type="molecule type" value="Genomic_DNA"/>
</dbReference>
<dbReference type="Gene3D" id="3.90.76.10">
    <property type="entry name" value="Dipeptide-binding Protein, Domain 1"/>
    <property type="match status" value="1"/>
</dbReference>
<evidence type="ECO:0000313" key="8">
    <source>
        <dbReference type="Proteomes" id="UP000706333"/>
    </source>
</evidence>
<dbReference type="Proteomes" id="UP000706333">
    <property type="component" value="Unassembled WGS sequence"/>
</dbReference>